<evidence type="ECO:0000313" key="2">
    <source>
        <dbReference type="EMBL" id="KAH3868527.1"/>
    </source>
</evidence>
<proteinExistence type="predicted"/>
<dbReference type="AlphaFoldDB" id="A0A9D4M3K1"/>
<feature type="transmembrane region" description="Helical" evidence="1">
    <location>
        <begin position="121"/>
        <end position="142"/>
    </location>
</feature>
<sequence length="213" mass="24134">MTDHVFNVETALLCLYHILEERNILDFPSRAYFDTFFFAFPWCVCFQCTLTLKYTVIFSAAGITVFWVGHPIAVIVHLCLSQFIPHAIAMASLAALLALVSTPDITSPYYRSDDYDITRFIAINTGTHVISKLPLAIFSLLLSTDIELFKSISPLTFKQLNISMELLRSISDVLLPMIFLIWERCCRQIVRNDSGRRLPEVAVTSGERVTIFG</sequence>
<evidence type="ECO:0000256" key="1">
    <source>
        <dbReference type="SAM" id="Phobius"/>
    </source>
</evidence>
<feature type="transmembrane region" description="Helical" evidence="1">
    <location>
        <begin position="57"/>
        <end position="77"/>
    </location>
</feature>
<keyword evidence="1" id="KW-0812">Transmembrane</keyword>
<name>A0A9D4M3K1_DREPO</name>
<reference evidence="2" key="2">
    <citation type="submission" date="2020-11" db="EMBL/GenBank/DDBJ databases">
        <authorList>
            <person name="McCartney M.A."/>
            <person name="Auch B."/>
            <person name="Kono T."/>
            <person name="Mallez S."/>
            <person name="Becker A."/>
            <person name="Gohl D.M."/>
            <person name="Silverstein K.A.T."/>
            <person name="Koren S."/>
            <person name="Bechman K.B."/>
            <person name="Herman A."/>
            <person name="Abrahante J.E."/>
            <person name="Garbe J."/>
        </authorList>
    </citation>
    <scope>NUCLEOTIDE SEQUENCE</scope>
    <source>
        <strain evidence="2">Duluth1</strain>
        <tissue evidence="2">Whole animal</tissue>
    </source>
</reference>
<feature type="transmembrane region" description="Helical" evidence="1">
    <location>
        <begin position="83"/>
        <end position="100"/>
    </location>
</feature>
<comment type="caution">
    <text evidence="2">The sequence shown here is derived from an EMBL/GenBank/DDBJ whole genome shotgun (WGS) entry which is preliminary data.</text>
</comment>
<organism evidence="2 3">
    <name type="scientific">Dreissena polymorpha</name>
    <name type="common">Zebra mussel</name>
    <name type="synonym">Mytilus polymorpha</name>
    <dbReference type="NCBI Taxonomy" id="45954"/>
    <lineage>
        <taxon>Eukaryota</taxon>
        <taxon>Metazoa</taxon>
        <taxon>Spiralia</taxon>
        <taxon>Lophotrochozoa</taxon>
        <taxon>Mollusca</taxon>
        <taxon>Bivalvia</taxon>
        <taxon>Autobranchia</taxon>
        <taxon>Heteroconchia</taxon>
        <taxon>Euheterodonta</taxon>
        <taxon>Imparidentia</taxon>
        <taxon>Neoheterodontei</taxon>
        <taxon>Myida</taxon>
        <taxon>Dreissenoidea</taxon>
        <taxon>Dreissenidae</taxon>
        <taxon>Dreissena</taxon>
    </lineage>
</organism>
<keyword evidence="3" id="KW-1185">Reference proteome</keyword>
<dbReference type="EMBL" id="JAIWYP010000002">
    <property type="protein sequence ID" value="KAH3868527.1"/>
    <property type="molecule type" value="Genomic_DNA"/>
</dbReference>
<reference evidence="2" key="1">
    <citation type="journal article" date="2019" name="bioRxiv">
        <title>The Genome of the Zebra Mussel, Dreissena polymorpha: A Resource for Invasive Species Research.</title>
        <authorList>
            <person name="McCartney M.A."/>
            <person name="Auch B."/>
            <person name="Kono T."/>
            <person name="Mallez S."/>
            <person name="Zhang Y."/>
            <person name="Obille A."/>
            <person name="Becker A."/>
            <person name="Abrahante J.E."/>
            <person name="Garbe J."/>
            <person name="Badalamenti J.P."/>
            <person name="Herman A."/>
            <person name="Mangelson H."/>
            <person name="Liachko I."/>
            <person name="Sullivan S."/>
            <person name="Sone E.D."/>
            <person name="Koren S."/>
            <person name="Silverstein K.A.T."/>
            <person name="Beckman K.B."/>
            <person name="Gohl D.M."/>
        </authorList>
    </citation>
    <scope>NUCLEOTIDE SEQUENCE</scope>
    <source>
        <strain evidence="2">Duluth1</strain>
        <tissue evidence="2">Whole animal</tissue>
    </source>
</reference>
<dbReference type="Proteomes" id="UP000828390">
    <property type="component" value="Unassembled WGS sequence"/>
</dbReference>
<protein>
    <submittedName>
        <fullName evidence="2">Uncharacterized protein</fullName>
    </submittedName>
</protein>
<accession>A0A9D4M3K1</accession>
<gene>
    <name evidence="2" type="ORF">DPMN_031677</name>
</gene>
<keyword evidence="1" id="KW-0472">Membrane</keyword>
<evidence type="ECO:0000313" key="3">
    <source>
        <dbReference type="Proteomes" id="UP000828390"/>
    </source>
</evidence>
<keyword evidence="1" id="KW-1133">Transmembrane helix</keyword>